<proteinExistence type="inferred from homology"/>
<dbReference type="Proteomes" id="UP000887566">
    <property type="component" value="Unplaced"/>
</dbReference>
<dbReference type="InterPro" id="IPR000536">
    <property type="entry name" value="Nucl_hrmn_rcpt_lig-bd"/>
</dbReference>
<dbReference type="FunFam" id="3.30.50.10:FF:000030">
    <property type="entry name" value="Nuclear Hormone Receptor family"/>
    <property type="match status" value="1"/>
</dbReference>
<evidence type="ECO:0000256" key="4">
    <source>
        <dbReference type="ARBA" id="ARBA00022771"/>
    </source>
</evidence>
<dbReference type="SUPFAM" id="SSF57716">
    <property type="entry name" value="Glucocorticoid receptor-like (DNA-binding domain)"/>
    <property type="match status" value="1"/>
</dbReference>
<keyword evidence="9 11" id="KW-0675">Receptor</keyword>
<evidence type="ECO:0000256" key="12">
    <source>
        <dbReference type="SAM" id="MobiDB-lite"/>
    </source>
</evidence>
<accession>A0A914WQH5</accession>
<dbReference type="SMART" id="SM00399">
    <property type="entry name" value="ZnF_C4"/>
    <property type="match status" value="1"/>
</dbReference>
<dbReference type="GO" id="GO:0008270">
    <property type="term" value="F:zinc ion binding"/>
    <property type="evidence" value="ECO:0007669"/>
    <property type="project" value="UniProtKB-KW"/>
</dbReference>
<evidence type="ECO:0000256" key="3">
    <source>
        <dbReference type="ARBA" id="ARBA00022723"/>
    </source>
</evidence>
<evidence type="ECO:0000259" key="13">
    <source>
        <dbReference type="PROSITE" id="PS51030"/>
    </source>
</evidence>
<reference evidence="16" key="1">
    <citation type="submission" date="2022-11" db="UniProtKB">
        <authorList>
            <consortium name="WormBaseParasite"/>
        </authorList>
    </citation>
    <scope>IDENTIFICATION</scope>
</reference>
<evidence type="ECO:0000256" key="5">
    <source>
        <dbReference type="ARBA" id="ARBA00022833"/>
    </source>
</evidence>
<dbReference type="GO" id="GO:0005634">
    <property type="term" value="C:nucleus"/>
    <property type="evidence" value="ECO:0007669"/>
    <property type="project" value="UniProtKB-SubCell"/>
</dbReference>
<keyword evidence="6 11" id="KW-0805">Transcription regulation</keyword>
<dbReference type="PROSITE" id="PS51030">
    <property type="entry name" value="NUCLEAR_REC_DBD_2"/>
    <property type="match status" value="1"/>
</dbReference>
<protein>
    <submittedName>
        <fullName evidence="16">Uncharacterized protein</fullName>
    </submittedName>
</protein>
<evidence type="ECO:0000313" key="16">
    <source>
        <dbReference type="WBParaSite" id="PSAMB.scaffold476size49999.g6411.t1"/>
    </source>
</evidence>
<dbReference type="GO" id="GO:0003700">
    <property type="term" value="F:DNA-binding transcription factor activity"/>
    <property type="evidence" value="ECO:0007669"/>
    <property type="project" value="InterPro"/>
</dbReference>
<dbReference type="PANTHER" id="PTHR46587">
    <property type="entry name" value="NUCLEAR HORMONE RECEPTOR FAMILY"/>
    <property type="match status" value="1"/>
</dbReference>
<evidence type="ECO:0000256" key="8">
    <source>
        <dbReference type="ARBA" id="ARBA00023163"/>
    </source>
</evidence>
<evidence type="ECO:0000256" key="11">
    <source>
        <dbReference type="RuleBase" id="RU004334"/>
    </source>
</evidence>
<dbReference type="PRINTS" id="PR00047">
    <property type="entry name" value="STROIDFINGER"/>
</dbReference>
<feature type="domain" description="Nuclear receptor" evidence="13">
    <location>
        <begin position="3"/>
        <end position="78"/>
    </location>
</feature>
<dbReference type="GO" id="GO:0000978">
    <property type="term" value="F:RNA polymerase II cis-regulatory region sequence-specific DNA binding"/>
    <property type="evidence" value="ECO:0007669"/>
    <property type="project" value="InterPro"/>
</dbReference>
<comment type="similarity">
    <text evidence="2 11">Belongs to the nuclear hormone receptor family.</text>
</comment>
<sequence>MSGSDCAICGSIADGVHYGVTSCRSCNAFFRRAVTFKHKYICRKSGHCEVNKHVRCACRACRFKKCLDTGMDRKAVQPPRDPTGSQNKRKRTATVHTPTADKPVTNIGIASTLPATTDISEMESCLDRLAQSYKDQMRMQQLHFTSVEHFLSENEKGVIFRQGKFEDMYAMSKVELPALMFWLEKLHPFKQLPMEDRVKLMNRYAMRKLGVDSIYFTSKYNEKDKYLMLNNTYFERGMSGFEAPGDDEATIKTKQSLFSPTYERFYESVLGPMCNMAITVHEITTIQVLLMWSSNQKQEITVSTKQVMQQRRSKIIQELFEHYEKIKLPDPEVRLGNVLLILPEMETLMDKHCEDFRVAKLFNLCDLGDNIWYEKYGYG</sequence>
<dbReference type="InterPro" id="IPR013088">
    <property type="entry name" value="Znf_NHR/GATA"/>
</dbReference>
<evidence type="ECO:0000256" key="9">
    <source>
        <dbReference type="ARBA" id="ARBA00023170"/>
    </source>
</evidence>
<keyword evidence="7 11" id="KW-0238">DNA-binding</keyword>
<name>A0A914WQH5_9BILA</name>
<dbReference type="Gene3D" id="1.10.565.10">
    <property type="entry name" value="Retinoid X Receptor"/>
    <property type="match status" value="1"/>
</dbReference>
<dbReference type="InterPro" id="IPR001723">
    <property type="entry name" value="Nuclear_hrmn_rcpt"/>
</dbReference>
<feature type="domain" description="NR LBD" evidence="14">
    <location>
        <begin position="121"/>
        <end position="378"/>
    </location>
</feature>
<evidence type="ECO:0000259" key="14">
    <source>
        <dbReference type="PROSITE" id="PS51843"/>
    </source>
</evidence>
<keyword evidence="3 11" id="KW-0479">Metal-binding</keyword>
<dbReference type="Gene3D" id="3.30.50.10">
    <property type="entry name" value="Erythroid Transcription Factor GATA-1, subunit A"/>
    <property type="match status" value="1"/>
</dbReference>
<keyword evidence="10 11" id="KW-0539">Nucleus</keyword>
<evidence type="ECO:0000256" key="2">
    <source>
        <dbReference type="ARBA" id="ARBA00005993"/>
    </source>
</evidence>
<dbReference type="SMART" id="SM00430">
    <property type="entry name" value="HOLI"/>
    <property type="match status" value="1"/>
</dbReference>
<dbReference type="WBParaSite" id="PSAMB.scaffold476size49999.g6411.t1">
    <property type="protein sequence ID" value="PSAMB.scaffold476size49999.g6411.t1"/>
    <property type="gene ID" value="PSAMB.scaffold476size49999.g6411"/>
</dbReference>
<comment type="subcellular location">
    <subcellularLocation>
        <location evidence="1 11">Nucleus</location>
    </subcellularLocation>
</comment>
<dbReference type="PROSITE" id="PS51843">
    <property type="entry name" value="NR_LBD"/>
    <property type="match status" value="1"/>
</dbReference>
<dbReference type="PRINTS" id="PR00398">
    <property type="entry name" value="STRDHORMONER"/>
</dbReference>
<dbReference type="InterPro" id="IPR001628">
    <property type="entry name" value="Znf_hrmn_rcpt"/>
</dbReference>
<keyword evidence="15" id="KW-1185">Reference proteome</keyword>
<dbReference type="SUPFAM" id="SSF48508">
    <property type="entry name" value="Nuclear receptor ligand-binding domain"/>
    <property type="match status" value="1"/>
</dbReference>
<dbReference type="Pfam" id="PF00104">
    <property type="entry name" value="Hormone_recep"/>
    <property type="match status" value="1"/>
</dbReference>
<dbReference type="AlphaFoldDB" id="A0A914WQH5"/>
<organism evidence="15 16">
    <name type="scientific">Plectus sambesii</name>
    <dbReference type="NCBI Taxonomy" id="2011161"/>
    <lineage>
        <taxon>Eukaryota</taxon>
        <taxon>Metazoa</taxon>
        <taxon>Ecdysozoa</taxon>
        <taxon>Nematoda</taxon>
        <taxon>Chromadorea</taxon>
        <taxon>Plectida</taxon>
        <taxon>Plectina</taxon>
        <taxon>Plectoidea</taxon>
        <taxon>Plectidae</taxon>
        <taxon>Plectus</taxon>
    </lineage>
</organism>
<keyword evidence="5 11" id="KW-0862">Zinc</keyword>
<dbReference type="Pfam" id="PF00105">
    <property type="entry name" value="zf-C4"/>
    <property type="match status" value="1"/>
</dbReference>
<dbReference type="PANTHER" id="PTHR46587:SF5">
    <property type="entry name" value="NUCLEAR HORMONE RECEPTOR FAMILY"/>
    <property type="match status" value="1"/>
</dbReference>
<dbReference type="PROSITE" id="PS00031">
    <property type="entry name" value="NUCLEAR_REC_DBD_1"/>
    <property type="match status" value="1"/>
</dbReference>
<keyword evidence="8 11" id="KW-0804">Transcription</keyword>
<evidence type="ECO:0000256" key="6">
    <source>
        <dbReference type="ARBA" id="ARBA00023015"/>
    </source>
</evidence>
<evidence type="ECO:0000256" key="10">
    <source>
        <dbReference type="ARBA" id="ARBA00023242"/>
    </source>
</evidence>
<keyword evidence="4 11" id="KW-0863">Zinc-finger</keyword>
<dbReference type="CDD" id="cd06960">
    <property type="entry name" value="NR_DBD_HNF4A"/>
    <property type="match status" value="1"/>
</dbReference>
<dbReference type="InterPro" id="IPR035500">
    <property type="entry name" value="NHR-like_dom_sf"/>
</dbReference>
<evidence type="ECO:0000256" key="7">
    <source>
        <dbReference type="ARBA" id="ARBA00023125"/>
    </source>
</evidence>
<dbReference type="InterPro" id="IPR049636">
    <property type="entry name" value="HNF4-like_DBD"/>
</dbReference>
<evidence type="ECO:0000256" key="1">
    <source>
        <dbReference type="ARBA" id="ARBA00004123"/>
    </source>
</evidence>
<feature type="region of interest" description="Disordered" evidence="12">
    <location>
        <begin position="74"/>
        <end position="101"/>
    </location>
</feature>
<evidence type="ECO:0000313" key="15">
    <source>
        <dbReference type="Proteomes" id="UP000887566"/>
    </source>
</evidence>